<dbReference type="InterPro" id="IPR003488">
    <property type="entry name" value="DprA"/>
</dbReference>
<proteinExistence type="inferred from homology"/>
<comment type="similarity">
    <text evidence="1">Belongs to the DprA/Smf family.</text>
</comment>
<dbReference type="OrthoDB" id="9785707at2"/>
<dbReference type="EMBL" id="WEHX01000001">
    <property type="protein sequence ID" value="KAB7663315.1"/>
    <property type="molecule type" value="Genomic_DNA"/>
</dbReference>
<gene>
    <name evidence="3" type="ORF">GBM95_00270</name>
</gene>
<evidence type="ECO:0000313" key="4">
    <source>
        <dbReference type="Proteomes" id="UP000430564"/>
    </source>
</evidence>
<dbReference type="Proteomes" id="UP000430564">
    <property type="component" value="Unassembled WGS sequence"/>
</dbReference>
<comment type="caution">
    <text evidence="3">The sequence shown here is derived from an EMBL/GenBank/DDBJ whole genome shotgun (WGS) entry which is preliminary data.</text>
</comment>
<accession>A0A6I1ERT6</accession>
<name>A0A6I1ERT6_9BURK</name>
<reference evidence="3 4" key="1">
    <citation type="submission" date="2019-10" db="EMBL/GenBank/DDBJ databases">
        <title>Genome diversity of Sutterella seckii.</title>
        <authorList>
            <person name="Chaplin A.V."/>
            <person name="Sokolova S.R."/>
            <person name="Mosin K.A."/>
            <person name="Ivanova E.L."/>
            <person name="Kochetkova T.O."/>
            <person name="Goltsov A.Y."/>
            <person name="Trofimov D.Y."/>
            <person name="Efimov B.A."/>
        </authorList>
    </citation>
    <scope>NUCLEOTIDE SEQUENCE [LARGE SCALE GENOMIC DNA]</scope>
    <source>
        <strain evidence="3 4">ASD393</strain>
    </source>
</reference>
<dbReference type="SUPFAM" id="SSF102405">
    <property type="entry name" value="MCP/YpsA-like"/>
    <property type="match status" value="1"/>
</dbReference>
<evidence type="ECO:0000313" key="3">
    <source>
        <dbReference type="EMBL" id="KAB7663315.1"/>
    </source>
</evidence>
<dbReference type="Pfam" id="PF02481">
    <property type="entry name" value="DNA_processg_A"/>
    <property type="match status" value="1"/>
</dbReference>
<dbReference type="Gene3D" id="3.40.50.450">
    <property type="match status" value="1"/>
</dbReference>
<evidence type="ECO:0000256" key="1">
    <source>
        <dbReference type="ARBA" id="ARBA00006525"/>
    </source>
</evidence>
<evidence type="ECO:0000259" key="2">
    <source>
        <dbReference type="Pfam" id="PF02481"/>
    </source>
</evidence>
<dbReference type="PANTHER" id="PTHR43022">
    <property type="entry name" value="PROTEIN SMF"/>
    <property type="match status" value="1"/>
</dbReference>
<protein>
    <recommendedName>
        <fullName evidence="2">Smf/DprA SLOG domain-containing protein</fullName>
    </recommendedName>
</protein>
<dbReference type="InterPro" id="IPR057666">
    <property type="entry name" value="DrpA_SLOG"/>
</dbReference>
<dbReference type="PANTHER" id="PTHR43022:SF1">
    <property type="entry name" value="PROTEIN SMF"/>
    <property type="match status" value="1"/>
</dbReference>
<dbReference type="AlphaFoldDB" id="A0A6I1ERT6"/>
<dbReference type="GO" id="GO:0009294">
    <property type="term" value="P:DNA-mediated transformation"/>
    <property type="evidence" value="ECO:0007669"/>
    <property type="project" value="InterPro"/>
</dbReference>
<organism evidence="3 4">
    <name type="scientific">Sutterella seckii</name>
    <dbReference type="NCBI Taxonomy" id="1944635"/>
    <lineage>
        <taxon>Bacteria</taxon>
        <taxon>Pseudomonadati</taxon>
        <taxon>Pseudomonadota</taxon>
        <taxon>Betaproteobacteria</taxon>
        <taxon>Burkholderiales</taxon>
        <taxon>Sutterellaceae</taxon>
        <taxon>Sutterella</taxon>
    </lineage>
</organism>
<dbReference type="RefSeq" id="WP_152157250.1">
    <property type="nucleotide sequence ID" value="NZ_WEHX01000001.1"/>
</dbReference>
<sequence>MRVSETNQEDVRNWIKLSLARHLDTFGAVRLLKVYGSAESVLAGSLSDLARLVGMPAAEGVVAAARGAVDDEADSAVAGLLSTPETGVLTIADSLYPADLIESGLAPLLLFTRGDESVLLRESATICGSASADEEGLRNAEFFGKAIAESGMTVLVPAEPGIPTSAISGALSAHQGVPPAALLASGTARAPREMTGLLKALLAAGGLLISAELPETSQSEASKALRNGLLAGFSRRLLVIEAERHAPILDIARRAAELGGLVGAIPGSIHNPLSRGANALIREGAMLVETLRDLGIENPEPQK</sequence>
<feature type="domain" description="Smf/DprA SLOG" evidence="2">
    <location>
        <begin position="88"/>
        <end position="294"/>
    </location>
</feature>